<name>A0A1F5SIY3_9BACT</name>
<organism evidence="3 4">
    <name type="scientific">Candidatus Falkowbacteria bacterium RIFOXYA2_FULL_47_9</name>
    <dbReference type="NCBI Taxonomy" id="1797995"/>
    <lineage>
        <taxon>Bacteria</taxon>
        <taxon>Candidatus Falkowiibacteriota</taxon>
    </lineage>
</organism>
<gene>
    <name evidence="3" type="ORF">A2242_01710</name>
</gene>
<feature type="domain" description="DUF4340" evidence="2">
    <location>
        <begin position="93"/>
        <end position="209"/>
    </location>
</feature>
<protein>
    <recommendedName>
        <fullName evidence="2">DUF4340 domain-containing protein</fullName>
    </recommendedName>
</protein>
<keyword evidence="1" id="KW-1133">Transmembrane helix</keyword>
<dbReference type="AlphaFoldDB" id="A0A1F5SIY3"/>
<dbReference type="InterPro" id="IPR025641">
    <property type="entry name" value="DUF4340"/>
</dbReference>
<feature type="domain" description="DUF4340" evidence="2">
    <location>
        <begin position="218"/>
        <end position="315"/>
    </location>
</feature>
<proteinExistence type="predicted"/>
<sequence length="316" mass="35660">MNFSYMFNKKNYILFAILIILAGGTYLYTVPFQQWQQKRASGNETNFLRNAQMSTVDKIEVTDTAGKIFTITKNNGTWFLQPDNWPTEKILTDALEEKMTAIANAHLEVISINPDNKASFGITDTAMKAKFFNADKEAGSFIIGNIASDYQSTYIGRENDDKTYSVKETLTRAFDVEDWRDRTITNAESANVDAITLTYPSQQIELTNKPVESGEAYWRATKPYVARLQKDKIDTFLNTAAKLEASDIPAQDVKDTGLETPALQVILQGAGVDIRLSVSAKDASGMYFLREETSGRIYLISQQNHDELFKQIRDFQ</sequence>
<feature type="transmembrane region" description="Helical" evidence="1">
    <location>
        <begin position="12"/>
        <end position="29"/>
    </location>
</feature>
<dbReference type="STRING" id="1797995.A2242_01710"/>
<reference evidence="3 4" key="1">
    <citation type="journal article" date="2016" name="Nat. Commun.">
        <title>Thousands of microbial genomes shed light on interconnected biogeochemical processes in an aquifer system.</title>
        <authorList>
            <person name="Anantharaman K."/>
            <person name="Brown C.T."/>
            <person name="Hug L.A."/>
            <person name="Sharon I."/>
            <person name="Castelle C.J."/>
            <person name="Probst A.J."/>
            <person name="Thomas B.C."/>
            <person name="Singh A."/>
            <person name="Wilkins M.J."/>
            <person name="Karaoz U."/>
            <person name="Brodie E.L."/>
            <person name="Williams K.H."/>
            <person name="Hubbard S.S."/>
            <person name="Banfield J.F."/>
        </authorList>
    </citation>
    <scope>NUCLEOTIDE SEQUENCE [LARGE SCALE GENOMIC DNA]</scope>
</reference>
<comment type="caution">
    <text evidence="3">The sequence shown here is derived from an EMBL/GenBank/DDBJ whole genome shotgun (WGS) entry which is preliminary data.</text>
</comment>
<evidence type="ECO:0000259" key="2">
    <source>
        <dbReference type="Pfam" id="PF14238"/>
    </source>
</evidence>
<dbReference type="Pfam" id="PF14238">
    <property type="entry name" value="DUF4340"/>
    <property type="match status" value="2"/>
</dbReference>
<evidence type="ECO:0000313" key="3">
    <source>
        <dbReference type="EMBL" id="OGF26667.1"/>
    </source>
</evidence>
<keyword evidence="1" id="KW-0472">Membrane</keyword>
<accession>A0A1F5SIY3</accession>
<evidence type="ECO:0000256" key="1">
    <source>
        <dbReference type="SAM" id="Phobius"/>
    </source>
</evidence>
<evidence type="ECO:0000313" key="4">
    <source>
        <dbReference type="Proteomes" id="UP000178925"/>
    </source>
</evidence>
<dbReference type="Proteomes" id="UP000178925">
    <property type="component" value="Unassembled WGS sequence"/>
</dbReference>
<dbReference type="EMBL" id="MFGC01000033">
    <property type="protein sequence ID" value="OGF26667.1"/>
    <property type="molecule type" value="Genomic_DNA"/>
</dbReference>
<keyword evidence="1" id="KW-0812">Transmembrane</keyword>